<dbReference type="Pfam" id="PF01610">
    <property type="entry name" value="DDE_Tnp_ISL3"/>
    <property type="match status" value="2"/>
</dbReference>
<feature type="domain" description="HTH IS21-type" evidence="1">
    <location>
        <begin position="282"/>
        <end position="345"/>
    </location>
</feature>
<organism evidence="2 3">
    <name type="scientific">Actinoplanes aureus</name>
    <dbReference type="NCBI Taxonomy" id="2792083"/>
    <lineage>
        <taxon>Bacteria</taxon>
        <taxon>Bacillati</taxon>
        <taxon>Actinomycetota</taxon>
        <taxon>Actinomycetes</taxon>
        <taxon>Micromonosporales</taxon>
        <taxon>Micromonosporaceae</taxon>
        <taxon>Actinoplanes</taxon>
    </lineage>
</organism>
<dbReference type="PANTHER" id="PTHR33498:SF1">
    <property type="entry name" value="TRANSPOSASE FOR INSERTION SEQUENCE ELEMENT IS1557"/>
    <property type="match status" value="1"/>
</dbReference>
<evidence type="ECO:0000313" key="2">
    <source>
        <dbReference type="EMBL" id="MBG0569345.1"/>
    </source>
</evidence>
<name>A0A931CG85_9ACTN</name>
<keyword evidence="3" id="KW-1185">Reference proteome</keyword>
<reference evidence="2" key="1">
    <citation type="submission" date="2020-11" db="EMBL/GenBank/DDBJ databases">
        <title>Isolation and identification of active actinomycetes.</title>
        <authorList>
            <person name="Sun X."/>
        </authorList>
    </citation>
    <scope>NUCLEOTIDE SEQUENCE</scope>
    <source>
        <strain evidence="2">NEAU-A11</strain>
    </source>
</reference>
<dbReference type="Pfam" id="PF14690">
    <property type="entry name" value="Zn_ribbon_ISL3"/>
    <property type="match status" value="1"/>
</dbReference>
<dbReference type="PANTHER" id="PTHR33498">
    <property type="entry name" value="TRANSPOSASE FOR INSERTION SEQUENCE ELEMENT IS1557"/>
    <property type="match status" value="1"/>
</dbReference>
<dbReference type="InterPro" id="IPR047951">
    <property type="entry name" value="Transpos_ISL3"/>
</dbReference>
<gene>
    <name evidence="2" type="ORF">I4J89_48930</name>
</gene>
<evidence type="ECO:0000259" key="1">
    <source>
        <dbReference type="PROSITE" id="PS50531"/>
    </source>
</evidence>
<dbReference type="InterPro" id="IPR017894">
    <property type="entry name" value="HTH_IS21_transposase_type"/>
</dbReference>
<dbReference type="InterPro" id="IPR002560">
    <property type="entry name" value="Transposase_DDE"/>
</dbReference>
<dbReference type="EMBL" id="JADQTO010000078">
    <property type="protein sequence ID" value="MBG0569345.1"/>
    <property type="molecule type" value="Genomic_DNA"/>
</dbReference>
<dbReference type="Proteomes" id="UP000598146">
    <property type="component" value="Unassembled WGS sequence"/>
</dbReference>
<evidence type="ECO:0000313" key="3">
    <source>
        <dbReference type="Proteomes" id="UP000598146"/>
    </source>
</evidence>
<protein>
    <submittedName>
        <fullName evidence="2">ISL3 family transposase</fullName>
    </submittedName>
</protein>
<proteinExistence type="predicted"/>
<dbReference type="InterPro" id="IPR029261">
    <property type="entry name" value="Transposase_Znf"/>
</dbReference>
<dbReference type="NCBIfam" id="NF033550">
    <property type="entry name" value="transpos_ISL3"/>
    <property type="match status" value="1"/>
</dbReference>
<accession>A0A931CG85</accession>
<comment type="caution">
    <text evidence="2">The sequence shown here is derived from an EMBL/GenBank/DDBJ whole genome shotgun (WGS) entry which is preliminary data.</text>
</comment>
<sequence length="520" mass="57703">MCDAVEQLLPHLVGIEIEEVHAGAELVLVAAVRQDEGMCPACAASSSRVHSRYERTLVDAPVAGLVVRILLRVRRFFCDNPECRSKTFVEQVDGLTRRWSRMSEGLRRMLTAIGLALAGRAGARLASTLGMPTGRDRLLRLVRALPDPPVGDITVFGVDDFAIKRGHHYGTVLIDCQTRKVVDVLVGRDAEPVTAWLQNHSKPAVICRDRATAYAEAARTAAPDSVQVADRFHLWQNLATAVEKCVARHKNCLAEPIDKVLTEPAEAEVAEPTGAMADRRRAHYALVHELLEQSAGFRQIARHLGWSHRTVSKYAHAATWQELLVGQKPRPSLLDPFKPYLARRISEGCLKASALYREITAKGFTGSYSIVRKFVEQYRSRPDLIRAPRPPSVRQVTGWICRHPDNLVNRDTEQLHKILDHCPELRSAVDLVRSFADMMTNLHGERLTAWITAAEQAGLPGISRFATGLNADLTAVTAGLSLPFNSGPVEGNVNRIKMIKRQMYGRAGFDLLRKRVLLAD</sequence>
<dbReference type="AlphaFoldDB" id="A0A931CG85"/>
<dbReference type="PROSITE" id="PS50531">
    <property type="entry name" value="HTH_IS21"/>
    <property type="match status" value="1"/>
</dbReference>